<keyword evidence="1" id="KW-0472">Membrane</keyword>
<dbReference type="RefSeq" id="YP_006382982.1">
    <property type="nucleotide sequence ID" value="NC_017973.1"/>
</dbReference>
<evidence type="ECO:0000313" key="2">
    <source>
        <dbReference type="EMBL" id="AFI24972.1"/>
    </source>
</evidence>
<evidence type="ECO:0000256" key="1">
    <source>
        <dbReference type="SAM" id="Phobius"/>
    </source>
</evidence>
<dbReference type="EMBL" id="JF946695">
    <property type="protein sequence ID" value="AFI24972.1"/>
    <property type="molecule type" value="Genomic_DNA"/>
</dbReference>
<dbReference type="KEGG" id="vg:12978814"/>
<dbReference type="GeneID" id="12978814"/>
<organism evidence="2 3">
    <name type="scientific">Mycobacterium phage SWU1</name>
    <dbReference type="NCBI Taxonomy" id="1175504"/>
    <lineage>
        <taxon>Viruses</taxon>
        <taxon>Duplodnaviria</taxon>
        <taxon>Heunggongvirae</taxon>
        <taxon>Uroviricota</taxon>
        <taxon>Caudoviricetes</taxon>
        <taxon>Fromanvirus</taxon>
        <taxon>Fromanvirus SWU1</taxon>
    </lineage>
</organism>
<feature type="transmembrane region" description="Helical" evidence="1">
    <location>
        <begin position="6"/>
        <end position="24"/>
    </location>
</feature>
<evidence type="ECO:0000313" key="3">
    <source>
        <dbReference type="Proteomes" id="UP000002876"/>
    </source>
</evidence>
<accession>I1V1J4</accession>
<name>I1V1J4_9CAUD</name>
<proteinExistence type="predicted"/>
<sequence>MSGQVLVAFYISLAGLLSWFCMVMENREEDERAEGGEEVSGVPGAEP</sequence>
<protein>
    <submittedName>
        <fullName evidence="2">Uncharacterized protein</fullName>
    </submittedName>
</protein>
<keyword evidence="1" id="KW-0812">Transmembrane</keyword>
<reference evidence="2 3" key="1">
    <citation type="journal article" date="2012" name="J. Virol.">
        <title>Biology of a Novel Mycobacteriophage, SWU1, Isolated from Chinese Soil as Revealed by Genomic Characteristics.</title>
        <authorList>
            <person name="Fan X."/>
            <person name="Teng T."/>
            <person name="Wang H."/>
            <person name="Xie J."/>
        </authorList>
    </citation>
    <scope>NUCLEOTIDE SEQUENCE [LARGE SCALE GENOMIC DNA]</scope>
</reference>
<keyword evidence="3" id="KW-1185">Reference proteome</keyword>
<dbReference type="Proteomes" id="UP000002876">
    <property type="component" value="Segment"/>
</dbReference>
<keyword evidence="1" id="KW-1133">Transmembrane helix</keyword>